<sequence length="501" mass="54372">MTRAADRIFENAEVHSLGESDEIHEAVAVRDGRIVRVGSDYEVEFLRGVDTDVVDCDGNVLLPGFIDAHTHLEILGRRLVRADLDTGTRTAALDRLHEAADGDDAWVLGYGYDESDWDDGRLLQRAELDSVSTDRPVVAFREDLHTASANSVVFERYGDELPEAGVERTDGEPTGVVREAAAERLRRETAPDRAETRQLVTAARDDAHERGVTGVHEMVRASEAPAVYRTMARDGELGLRVRLYYWADHLDAVEETGLVADCGSDLVEVGGIKAYADGSLGARTARLSEPYADADGRGEWLTDPERLRELAARVDDLGLQFAVHAIGDEAVGAVLSALPDDSDRRHRIEHAELLPGAAADFDAVASMQPNFLRWARAGGLYAARLGAERAATVDRFADLLAAGVPVAFGSDCMPLDPLYGVEQAVTAPEDSQRLTVTEALRAYTTGAAYAGHDEDRLGTIEVGKRADLVLLEESPWAVDDDAIADIDVTMTVVDGDVVYRP</sequence>
<dbReference type="InterPro" id="IPR033932">
    <property type="entry name" value="YtcJ-like"/>
</dbReference>
<dbReference type="Gene3D" id="2.30.40.10">
    <property type="entry name" value="Urease, subunit C, domain 1"/>
    <property type="match status" value="1"/>
</dbReference>
<dbReference type="OrthoDB" id="8791at2157"/>
<evidence type="ECO:0000259" key="1">
    <source>
        <dbReference type="Pfam" id="PF07969"/>
    </source>
</evidence>
<dbReference type="eggNOG" id="arCOG00691">
    <property type="taxonomic scope" value="Archaea"/>
</dbReference>
<dbReference type="Gene3D" id="3.20.20.140">
    <property type="entry name" value="Metal-dependent hydrolases"/>
    <property type="match status" value="1"/>
</dbReference>
<dbReference type="Gene3D" id="3.10.310.70">
    <property type="match status" value="1"/>
</dbReference>
<dbReference type="STRING" id="348780.NP_2420A"/>
<dbReference type="InterPro" id="IPR032466">
    <property type="entry name" value="Metal_Hydrolase"/>
</dbReference>
<dbReference type="SUPFAM" id="SSF51338">
    <property type="entry name" value="Composite domain of metallo-dependent hydrolases"/>
    <property type="match status" value="1"/>
</dbReference>
<evidence type="ECO:0000313" key="2">
    <source>
        <dbReference type="EMBL" id="CAI49301.1"/>
    </source>
</evidence>
<dbReference type="SUPFAM" id="SSF51556">
    <property type="entry name" value="Metallo-dependent hydrolases"/>
    <property type="match status" value="1"/>
</dbReference>
<dbReference type="InterPro" id="IPR013108">
    <property type="entry name" value="Amidohydro_3"/>
</dbReference>
<dbReference type="GO" id="GO:0016810">
    <property type="term" value="F:hydrolase activity, acting on carbon-nitrogen (but not peptide) bonds"/>
    <property type="evidence" value="ECO:0007669"/>
    <property type="project" value="InterPro"/>
</dbReference>
<keyword evidence="3" id="KW-1185">Reference proteome</keyword>
<feature type="domain" description="Amidohydrolase 3" evidence="1">
    <location>
        <begin position="52"/>
        <end position="499"/>
    </location>
</feature>
<dbReference type="EMBL" id="CR936257">
    <property type="protein sequence ID" value="CAI49301.1"/>
    <property type="molecule type" value="Genomic_DNA"/>
</dbReference>
<dbReference type="Pfam" id="PF07969">
    <property type="entry name" value="Amidohydro_3"/>
    <property type="match status" value="1"/>
</dbReference>
<dbReference type="PANTHER" id="PTHR22642:SF2">
    <property type="entry name" value="PROTEIN LONG AFTER FAR-RED 3"/>
    <property type="match status" value="1"/>
</dbReference>
<dbReference type="GeneID" id="3701438"/>
<name>A0A1U7EW52_NATPD</name>
<dbReference type="HOGENOM" id="CLU_009942_6_1_2"/>
<gene>
    <name evidence="2" type="ordered locus">NP_2420A</name>
</gene>
<dbReference type="AlphaFoldDB" id="A0A1U7EW52"/>
<dbReference type="Proteomes" id="UP000002698">
    <property type="component" value="Chromosome"/>
</dbReference>
<protein>
    <submittedName>
        <fullName evidence="2">Amidohydrolase domain protein</fullName>
    </submittedName>
</protein>
<organism evidence="2 3">
    <name type="scientific">Natronomonas pharaonis (strain ATCC 35678 / DSM 2160 / CIP 103997 / JCM 8858 / NBRC 14720 / NCIMB 2260 / Gabara)</name>
    <name type="common">Halobacterium pharaonis</name>
    <dbReference type="NCBI Taxonomy" id="348780"/>
    <lineage>
        <taxon>Archaea</taxon>
        <taxon>Methanobacteriati</taxon>
        <taxon>Methanobacteriota</taxon>
        <taxon>Stenosarchaea group</taxon>
        <taxon>Halobacteria</taxon>
        <taxon>Halobacteriales</taxon>
        <taxon>Natronomonadaceae</taxon>
        <taxon>Natronomonas</taxon>
    </lineage>
</organism>
<dbReference type="KEGG" id="nph:NP_2420A"/>
<accession>A0A1U7EW52</accession>
<proteinExistence type="predicted"/>
<evidence type="ECO:0000313" key="3">
    <source>
        <dbReference type="Proteomes" id="UP000002698"/>
    </source>
</evidence>
<reference evidence="2 3" key="1">
    <citation type="journal article" date="2005" name="Genome Res.">
        <title>Living with two extremes: conclusions from the genome sequence of Natronomonas pharaonis.</title>
        <authorList>
            <person name="Falb M."/>
            <person name="Pfeiffer F."/>
            <person name="Palm P."/>
            <person name="Rodewald K."/>
            <person name="Hickmann V."/>
            <person name="Tittor J."/>
            <person name="Oesterhelt D."/>
        </authorList>
    </citation>
    <scope>NUCLEOTIDE SEQUENCE [LARGE SCALE GENOMIC DNA]</scope>
    <source>
        <strain evidence="3">ATCC 35678 / DSM 2160 / CIP 103997 / JCM 8858 / NBRC 14720 / NCIMB 2260 / Gabara</strain>
    </source>
</reference>
<dbReference type="InterPro" id="IPR011059">
    <property type="entry name" value="Metal-dep_hydrolase_composite"/>
</dbReference>
<dbReference type="CDD" id="cd01300">
    <property type="entry name" value="YtcJ_like"/>
    <property type="match status" value="1"/>
</dbReference>
<dbReference type="RefSeq" id="WP_011322927.1">
    <property type="nucleotide sequence ID" value="NC_007426.1"/>
</dbReference>
<dbReference type="PANTHER" id="PTHR22642">
    <property type="entry name" value="IMIDAZOLONEPROPIONASE"/>
    <property type="match status" value="1"/>
</dbReference>
<dbReference type="EnsemblBacteria" id="CAI49301">
    <property type="protein sequence ID" value="CAI49301"/>
    <property type="gene ID" value="NP_2420A"/>
</dbReference>